<evidence type="ECO:0000259" key="2">
    <source>
        <dbReference type="SMART" id="SM00666"/>
    </source>
</evidence>
<dbReference type="EMBL" id="PGOL01000479">
    <property type="protein sequence ID" value="PKI69945.1"/>
    <property type="molecule type" value="Genomic_DNA"/>
</dbReference>
<organism evidence="3 5">
    <name type="scientific">Punica granatum</name>
    <name type="common">Pomegranate</name>
    <dbReference type="NCBI Taxonomy" id="22663"/>
    <lineage>
        <taxon>Eukaryota</taxon>
        <taxon>Viridiplantae</taxon>
        <taxon>Streptophyta</taxon>
        <taxon>Embryophyta</taxon>
        <taxon>Tracheophyta</taxon>
        <taxon>Spermatophyta</taxon>
        <taxon>Magnoliopsida</taxon>
        <taxon>eudicotyledons</taxon>
        <taxon>Gunneridae</taxon>
        <taxon>Pentapetalae</taxon>
        <taxon>rosids</taxon>
        <taxon>malvids</taxon>
        <taxon>Myrtales</taxon>
        <taxon>Lythraceae</taxon>
        <taxon>Punica</taxon>
    </lineage>
</organism>
<dbReference type="Pfam" id="PF00564">
    <property type="entry name" value="PB1"/>
    <property type="match status" value="1"/>
</dbReference>
<evidence type="ECO:0000313" key="6">
    <source>
        <dbReference type="Proteomes" id="UP000233551"/>
    </source>
</evidence>
<dbReference type="AlphaFoldDB" id="A0A218XI80"/>
<protein>
    <recommendedName>
        <fullName evidence="2">PB1 domain-containing protein</fullName>
    </recommendedName>
</protein>
<dbReference type="EMBL" id="MTKT01001287">
    <property type="protein sequence ID" value="OWM84643.1"/>
    <property type="molecule type" value="Genomic_DNA"/>
</dbReference>
<sequence>MEPPLPVAPPAASSSPKLRLMCSYGGHIAHRPHTKSLFYSGGDTRIISIPAAGAATLSSFTAAVSSALSVPGPFTLKYQLPGHDLDSLISISSSDDLLILLDELPRLPPPSRIRLFLFSPKPAHPESRQAELTKSVLCHPKTETWFIDALNSARMMQKAENCAAGFGQNECLSGGGMISGAESIVLETNSSFGSTSSSVSLTNLPSGRPQDEDSGTNFPENQARLPVPDPAPSDNWGMNAVPHPHSGIYHEQVVKAAAFENRAALSTALDPENNTAPFPSFASSHQTVPLSGFPVQPFPHLVPTGTMYLSQRQHSVCLLPVPSTQPVYHLQPPLYHPPNPPHPLYVLPSNPTVTQPYGLPVQCGLAGPTGHPHSAISPMPSSQEVTESSNPGPQCTQQHAGLHQGQQIVHPVDFDQRECSSPKDEFDDDPARLQIYKSQPPLPTLPSQYQTMTKATTLLLSEALAQLHTDGVRQPIKPSQP</sequence>
<dbReference type="STRING" id="22663.A0A218XI80"/>
<dbReference type="InterPro" id="IPR000270">
    <property type="entry name" value="PB1_dom"/>
</dbReference>
<feature type="compositionally biased region" description="Polar residues" evidence="1">
    <location>
        <begin position="379"/>
        <end position="404"/>
    </location>
</feature>
<keyword evidence="6" id="KW-1185">Reference proteome</keyword>
<dbReference type="PANTHER" id="PTHR31066:SF57">
    <property type="entry name" value="PROTEIN PAL OF QUIRKY"/>
    <property type="match status" value="1"/>
</dbReference>
<evidence type="ECO:0000313" key="3">
    <source>
        <dbReference type="EMBL" id="OWM84643.1"/>
    </source>
</evidence>
<evidence type="ECO:0000313" key="5">
    <source>
        <dbReference type="Proteomes" id="UP000197138"/>
    </source>
</evidence>
<evidence type="ECO:0000313" key="4">
    <source>
        <dbReference type="EMBL" id="PKI69945.1"/>
    </source>
</evidence>
<dbReference type="InterPro" id="IPR053198">
    <property type="entry name" value="Gynoecium_Dev_Regulator"/>
</dbReference>
<accession>A0A218XI80</accession>
<gene>
    <name evidence="3" type="ORF">CDL15_Pgr027430</name>
    <name evidence="4" type="ORF">CRG98_009820</name>
</gene>
<dbReference type="Proteomes" id="UP000197138">
    <property type="component" value="Unassembled WGS sequence"/>
</dbReference>
<name>A0A218XI80_PUNGR</name>
<reference evidence="5" key="1">
    <citation type="journal article" date="2017" name="Plant J.">
        <title>The pomegranate (Punica granatum L.) genome and the genomics of punicalagin biosynthesis.</title>
        <authorList>
            <person name="Qin G."/>
            <person name="Xu C."/>
            <person name="Ming R."/>
            <person name="Tang H."/>
            <person name="Guyot R."/>
            <person name="Kramer E.M."/>
            <person name="Hu Y."/>
            <person name="Yi X."/>
            <person name="Qi Y."/>
            <person name="Xu X."/>
            <person name="Gao Z."/>
            <person name="Pan H."/>
            <person name="Jian J."/>
            <person name="Tian Y."/>
            <person name="Yue Z."/>
            <person name="Xu Y."/>
        </authorList>
    </citation>
    <scope>NUCLEOTIDE SEQUENCE [LARGE SCALE GENOMIC DNA]</scope>
    <source>
        <strain evidence="5">cv. Dabenzi</strain>
    </source>
</reference>
<dbReference type="SUPFAM" id="SSF54277">
    <property type="entry name" value="CAD &amp; PB1 domains"/>
    <property type="match status" value="1"/>
</dbReference>
<feature type="region of interest" description="Disordered" evidence="1">
    <location>
        <begin position="193"/>
        <end position="223"/>
    </location>
</feature>
<dbReference type="GeneID" id="116205287"/>
<feature type="domain" description="PB1" evidence="2">
    <location>
        <begin position="32"/>
        <end position="120"/>
    </location>
</feature>
<evidence type="ECO:0000256" key="1">
    <source>
        <dbReference type="SAM" id="MobiDB-lite"/>
    </source>
</evidence>
<comment type="caution">
    <text evidence="3">The sequence shown here is derived from an EMBL/GenBank/DDBJ whole genome shotgun (WGS) entry which is preliminary data.</text>
</comment>
<dbReference type="Proteomes" id="UP000233551">
    <property type="component" value="Unassembled WGS sequence"/>
</dbReference>
<proteinExistence type="predicted"/>
<feature type="region of interest" description="Disordered" evidence="1">
    <location>
        <begin position="368"/>
        <end position="404"/>
    </location>
</feature>
<reference evidence="4 6" key="3">
    <citation type="submission" date="2017-11" db="EMBL/GenBank/DDBJ databases">
        <title>De-novo sequencing of pomegranate (Punica granatum L.) genome.</title>
        <authorList>
            <person name="Akparov Z."/>
            <person name="Amiraslanov A."/>
            <person name="Hajiyeva S."/>
            <person name="Abbasov M."/>
            <person name="Kaur K."/>
            <person name="Hamwieh A."/>
            <person name="Solovyev V."/>
            <person name="Salamov A."/>
            <person name="Braich B."/>
            <person name="Kosarev P."/>
            <person name="Mahmoud A."/>
            <person name="Hajiyev E."/>
            <person name="Babayeva S."/>
            <person name="Izzatullayeva V."/>
            <person name="Mammadov A."/>
            <person name="Mammadov A."/>
            <person name="Sharifova S."/>
            <person name="Ojaghi J."/>
            <person name="Eynullazada K."/>
            <person name="Bayramov B."/>
            <person name="Abdulazimova A."/>
            <person name="Shahmuradov I."/>
        </authorList>
    </citation>
    <scope>NUCLEOTIDE SEQUENCE [LARGE SCALE GENOMIC DNA]</scope>
    <source>
        <strain evidence="4">AG2017</strain>
        <strain evidence="6">cv. AG2017</strain>
        <tissue evidence="4">Leaf</tissue>
    </source>
</reference>
<dbReference type="SMART" id="SM00666">
    <property type="entry name" value="PB1"/>
    <property type="match status" value="1"/>
</dbReference>
<reference evidence="3" key="2">
    <citation type="submission" date="2017-06" db="EMBL/GenBank/DDBJ databases">
        <title>The pomegranate genome and the genomics of punicalagin biosynthesis.</title>
        <authorList>
            <person name="Xu C."/>
        </authorList>
    </citation>
    <scope>NUCLEOTIDE SEQUENCE [LARGE SCALE GENOMIC DNA]</scope>
    <source>
        <tissue evidence="3">Fresh leaf</tissue>
    </source>
</reference>
<dbReference type="PANTHER" id="PTHR31066">
    <property type="entry name" value="OS05G0427100 PROTEIN-RELATED"/>
    <property type="match status" value="1"/>
</dbReference>
<feature type="compositionally biased region" description="Low complexity" evidence="1">
    <location>
        <begin position="193"/>
        <end position="207"/>
    </location>
</feature>
<dbReference type="OrthoDB" id="1720031at2759"/>